<name>A0A5F7ZMH9_MACMU</name>
<evidence type="ECO:0000313" key="1">
    <source>
        <dbReference type="Ensembl" id="ENSMMUP00000065833.1"/>
    </source>
</evidence>
<reference evidence="1" key="2">
    <citation type="submission" date="2019-01" db="EMBL/GenBank/DDBJ databases">
        <authorList>
            <person name="Graves T."/>
            <person name="Eichler E.E."/>
            <person name="Wilson R.K."/>
        </authorList>
    </citation>
    <scope>NUCLEOTIDE SEQUENCE [LARGE SCALE GENOMIC DNA]</scope>
    <source>
        <strain evidence="1">17573</strain>
    </source>
</reference>
<dbReference type="VEuPathDB" id="HostDB:ENSMMUG00000058350"/>
<dbReference type="Bgee" id="ENSMMUG00000058350">
    <property type="expression patterns" value="Expressed in prefrontal cortex and 1 other cell type or tissue"/>
</dbReference>
<reference evidence="1" key="3">
    <citation type="submission" date="2025-08" db="UniProtKB">
        <authorList>
            <consortium name="Ensembl"/>
        </authorList>
    </citation>
    <scope>IDENTIFICATION</scope>
    <source>
        <strain evidence="1">17573</strain>
    </source>
</reference>
<reference evidence="1" key="4">
    <citation type="submission" date="2025-09" db="UniProtKB">
        <authorList>
            <consortium name="Ensembl"/>
        </authorList>
    </citation>
    <scope>IDENTIFICATION</scope>
    <source>
        <strain evidence="1">17573</strain>
    </source>
</reference>
<dbReference type="Proteomes" id="UP000006718">
    <property type="component" value="Chromosome 6"/>
</dbReference>
<evidence type="ECO:0000313" key="2">
    <source>
        <dbReference type="Proteomes" id="UP000006718"/>
    </source>
</evidence>
<sequence length="100" mass="10378">MILAHCKLCLPGSSDSPTSASPVAGITGARCHAWLIFSFSAEAGFHHVGQAGLKLLTSGDPPLLASESAGITGLSHCTWPHFFFLSPFLGQGMAHSSVRS</sequence>
<dbReference type="PANTHER" id="PTHR12138">
    <property type="entry name" value="PRIMATE-EXPANDED PROTEIN FAMILY"/>
    <property type="match status" value="1"/>
</dbReference>
<organism evidence="1 2">
    <name type="scientific">Macaca mulatta</name>
    <name type="common">Rhesus macaque</name>
    <dbReference type="NCBI Taxonomy" id="9544"/>
    <lineage>
        <taxon>Eukaryota</taxon>
        <taxon>Metazoa</taxon>
        <taxon>Chordata</taxon>
        <taxon>Craniata</taxon>
        <taxon>Vertebrata</taxon>
        <taxon>Euteleostomi</taxon>
        <taxon>Mammalia</taxon>
        <taxon>Eutheria</taxon>
        <taxon>Euarchontoglires</taxon>
        <taxon>Primates</taxon>
        <taxon>Haplorrhini</taxon>
        <taxon>Catarrhini</taxon>
        <taxon>Cercopithecidae</taxon>
        <taxon>Cercopithecinae</taxon>
        <taxon>Macaca</taxon>
    </lineage>
</organism>
<dbReference type="InParanoid" id="A0A5F7ZMH9"/>
<protein>
    <submittedName>
        <fullName evidence="1">Uncharacterized protein</fullName>
    </submittedName>
</protein>
<dbReference type="Ensembl" id="ENSMMUT00000100042.1">
    <property type="protein sequence ID" value="ENSMMUP00000065833.1"/>
    <property type="gene ID" value="ENSMMUG00000058350.1"/>
</dbReference>
<keyword evidence="2" id="KW-1185">Reference proteome</keyword>
<proteinExistence type="predicted"/>
<dbReference type="PANTHER" id="PTHR12138:SF152">
    <property type="entry name" value="C2H2-TYPE DOMAIN-CONTAINING PROTEIN"/>
    <property type="match status" value="1"/>
</dbReference>
<dbReference type="GeneTree" id="ENSGT01120000271815"/>
<reference evidence="2" key="1">
    <citation type="journal article" date="2007" name="Science">
        <title>Evolutionary and biomedical insights from the rhesus macaque genome.</title>
        <authorList>
            <person name="Gibbs R.A."/>
            <person name="Rogers J."/>
            <person name="Katze M.G."/>
            <person name="Bumgarner R."/>
            <person name="Weinstock G.M."/>
            <person name="Mardis E.R."/>
            <person name="Remington K.A."/>
            <person name="Strausberg R.L."/>
            <person name="Venter J.C."/>
            <person name="Wilson R.K."/>
            <person name="Batzer M.A."/>
            <person name="Bustamante C.D."/>
            <person name="Eichler E.E."/>
            <person name="Hahn M.W."/>
            <person name="Hardison R.C."/>
            <person name="Makova K.D."/>
            <person name="Miller W."/>
            <person name="Milosavljevic A."/>
            <person name="Palermo R.E."/>
            <person name="Siepel A."/>
            <person name="Sikela J.M."/>
            <person name="Attaway T."/>
            <person name="Bell S."/>
            <person name="Bernard K.E."/>
            <person name="Buhay C.J."/>
            <person name="Chandrabose M.N."/>
            <person name="Dao M."/>
            <person name="Davis C."/>
            <person name="Delehaunty K.D."/>
            <person name="Ding Y."/>
            <person name="Dinh H.H."/>
            <person name="Dugan-Rocha S."/>
            <person name="Fulton L.A."/>
            <person name="Gabisi R.A."/>
            <person name="Garner T.T."/>
            <person name="Godfrey J."/>
            <person name="Hawes A.C."/>
            <person name="Hernandez J."/>
            <person name="Hines S."/>
            <person name="Holder M."/>
            <person name="Hume J."/>
            <person name="Jhangiani S.N."/>
            <person name="Joshi V."/>
            <person name="Khan Z.M."/>
            <person name="Kirkness E.F."/>
            <person name="Cree A."/>
            <person name="Fowler R.G."/>
            <person name="Lee S."/>
            <person name="Lewis L.R."/>
            <person name="Li Z."/>
            <person name="Liu Y.-S."/>
            <person name="Moore S.M."/>
            <person name="Muzny D."/>
            <person name="Nazareth L.V."/>
            <person name="Ngo D.N."/>
            <person name="Okwuonu G.O."/>
            <person name="Pai G."/>
            <person name="Parker D."/>
            <person name="Paul H.A."/>
            <person name="Pfannkoch C."/>
            <person name="Pohl C.S."/>
            <person name="Rogers Y.-H.C."/>
            <person name="Ruiz S.J."/>
            <person name="Sabo A."/>
            <person name="Santibanez J."/>
            <person name="Schneider B.W."/>
            <person name="Smith S.M."/>
            <person name="Sodergren E."/>
            <person name="Svatek A.F."/>
            <person name="Utterback T.R."/>
            <person name="Vattathil S."/>
            <person name="Warren W."/>
            <person name="White C.S."/>
            <person name="Chinwalla A.T."/>
            <person name="Feng Y."/>
            <person name="Halpern A.L."/>
            <person name="Hillier L.W."/>
            <person name="Huang X."/>
            <person name="Minx P."/>
            <person name="Nelson J.O."/>
            <person name="Pepin K.H."/>
            <person name="Qin X."/>
            <person name="Sutton G.G."/>
            <person name="Venter E."/>
            <person name="Walenz B.P."/>
            <person name="Wallis J.W."/>
            <person name="Worley K.C."/>
            <person name="Yang S.-P."/>
            <person name="Jones S.M."/>
            <person name="Marra M.A."/>
            <person name="Rocchi M."/>
            <person name="Schein J.E."/>
            <person name="Baertsch R."/>
            <person name="Clarke L."/>
            <person name="Csuros M."/>
            <person name="Glasscock J."/>
            <person name="Harris R.A."/>
            <person name="Havlak P."/>
            <person name="Jackson A.R."/>
            <person name="Jiang H."/>
            <person name="Liu Y."/>
            <person name="Messina D.N."/>
            <person name="Shen Y."/>
            <person name="Song H.X.-Z."/>
            <person name="Wylie T."/>
            <person name="Zhang L."/>
            <person name="Birney E."/>
            <person name="Han K."/>
            <person name="Konkel M.K."/>
            <person name="Lee J."/>
            <person name="Smit A.F.A."/>
            <person name="Ullmer B."/>
            <person name="Wang H."/>
            <person name="Xing J."/>
            <person name="Burhans R."/>
            <person name="Cheng Z."/>
            <person name="Karro J.E."/>
            <person name="Ma J."/>
            <person name="Raney B."/>
            <person name="She X."/>
            <person name="Cox M.J."/>
            <person name="Demuth J.P."/>
            <person name="Dumas L.J."/>
            <person name="Han S.-G."/>
            <person name="Hopkins J."/>
            <person name="Karimpour-Fard A."/>
            <person name="Kim Y.H."/>
            <person name="Pollack J.R."/>
            <person name="Vinar T."/>
            <person name="Addo-Quaye C."/>
            <person name="Degenhardt J."/>
            <person name="Denby A."/>
            <person name="Hubisz M.J."/>
            <person name="Indap A."/>
            <person name="Kosiol C."/>
            <person name="Lahn B.T."/>
            <person name="Lawson H.A."/>
            <person name="Marklein A."/>
            <person name="Nielsen R."/>
            <person name="Vallender E.J."/>
            <person name="Clark A.G."/>
            <person name="Ferguson B."/>
            <person name="Hernandez R.D."/>
            <person name="Hirani K."/>
            <person name="Kehrer-Sawatzki H."/>
            <person name="Kolb J."/>
            <person name="Patil S."/>
            <person name="Pu L.-L."/>
            <person name="Ren Y."/>
            <person name="Smith D.G."/>
            <person name="Wheeler D.A."/>
            <person name="Schenck I."/>
            <person name="Ball E.V."/>
            <person name="Chen R."/>
            <person name="Cooper D.N."/>
            <person name="Giardine B."/>
            <person name="Hsu F."/>
            <person name="Kent W.J."/>
            <person name="Lesk A."/>
            <person name="Nelson D.L."/>
            <person name="O'brien W.E."/>
            <person name="Pruefer K."/>
            <person name="Stenson P.D."/>
            <person name="Wallace J.C."/>
            <person name="Ke H."/>
            <person name="Liu X.-M."/>
            <person name="Wang P."/>
            <person name="Xiang A.P."/>
            <person name="Yang F."/>
            <person name="Barber G.P."/>
            <person name="Haussler D."/>
            <person name="Karolchik D."/>
            <person name="Kern A.D."/>
            <person name="Kuhn R.M."/>
            <person name="Smith K.E."/>
            <person name="Zwieg A.S."/>
        </authorList>
    </citation>
    <scope>NUCLEOTIDE SEQUENCE [LARGE SCALE GENOMIC DNA]</scope>
    <source>
        <strain evidence="2">17573</strain>
    </source>
</reference>
<dbReference type="AlphaFoldDB" id="A0A5F7ZMH9"/>
<dbReference type="PRINTS" id="PR02045">
    <property type="entry name" value="F138DOMAIN"/>
</dbReference>
<accession>A0A5F7ZMH9</accession>